<evidence type="ECO:0000259" key="1">
    <source>
        <dbReference type="Pfam" id="PF12652"/>
    </source>
</evidence>
<keyword evidence="2" id="KW-0946">Virion</keyword>
<evidence type="ECO:0000313" key="3">
    <source>
        <dbReference type="Proteomes" id="UP000192731"/>
    </source>
</evidence>
<proteinExistence type="predicted"/>
<dbReference type="EMBL" id="FWWT01000021">
    <property type="protein sequence ID" value="SMB92556.1"/>
    <property type="molecule type" value="Genomic_DNA"/>
</dbReference>
<evidence type="ECO:0000313" key="2">
    <source>
        <dbReference type="EMBL" id="SMB92556.1"/>
    </source>
</evidence>
<dbReference type="Proteomes" id="UP000192731">
    <property type="component" value="Unassembled WGS sequence"/>
</dbReference>
<reference evidence="2 3" key="1">
    <citation type="submission" date="2017-04" db="EMBL/GenBank/DDBJ databases">
        <authorList>
            <person name="Afonso C.L."/>
            <person name="Miller P.J."/>
            <person name="Scott M.A."/>
            <person name="Spackman E."/>
            <person name="Goraichik I."/>
            <person name="Dimitrov K.M."/>
            <person name="Suarez D.L."/>
            <person name="Swayne D.E."/>
        </authorList>
    </citation>
    <scope>NUCLEOTIDE SEQUENCE [LARGE SCALE GENOMIC DNA]</scope>
    <source>
        <strain evidence="2 3">DSM 11270</strain>
    </source>
</reference>
<dbReference type="STRING" id="656914.SAMN00017405_2059"/>
<dbReference type="AlphaFoldDB" id="A0A1W1VGW7"/>
<dbReference type="InterPro" id="IPR024207">
    <property type="entry name" value="CotJB_dom"/>
</dbReference>
<keyword evidence="3" id="KW-1185">Reference proteome</keyword>
<sequence>MKKMGRKELLRKLQELEFAAVDINLYLDTHPENQQALMDYNSISQQLLEHKQIFEMNYGPLINFGFSPSKYPWAWVNEPWPWQE</sequence>
<dbReference type="InterPro" id="IPR016571">
    <property type="entry name" value="Spore_coat_assembly_CotJB"/>
</dbReference>
<protein>
    <submittedName>
        <fullName evidence="2">Spore coat protein JB</fullName>
    </submittedName>
</protein>
<dbReference type="PIRSF" id="PIRSF010606">
    <property type="entry name" value="Spore_coat_CotJB"/>
    <property type="match status" value="1"/>
</dbReference>
<keyword evidence="2" id="KW-0167">Capsid protein</keyword>
<accession>A0A1W1VGW7</accession>
<dbReference type="OrthoDB" id="9804099at2"/>
<dbReference type="RefSeq" id="WP_084053644.1">
    <property type="nucleotide sequence ID" value="NZ_FWWT01000021.1"/>
</dbReference>
<organism evidence="2 3">
    <name type="scientific">Desulfonispora thiosulfatigenes DSM 11270</name>
    <dbReference type="NCBI Taxonomy" id="656914"/>
    <lineage>
        <taxon>Bacteria</taxon>
        <taxon>Bacillati</taxon>
        <taxon>Bacillota</taxon>
        <taxon>Clostridia</taxon>
        <taxon>Eubacteriales</taxon>
        <taxon>Peptococcaceae</taxon>
        <taxon>Desulfonispora</taxon>
    </lineage>
</organism>
<feature type="domain" description="Protein CotJB" evidence="1">
    <location>
        <begin position="8"/>
        <end position="83"/>
    </location>
</feature>
<name>A0A1W1VGW7_DESTI</name>
<gene>
    <name evidence="2" type="ORF">SAMN00017405_2059</name>
</gene>
<dbReference type="Pfam" id="PF12652">
    <property type="entry name" value="CotJB"/>
    <property type="match status" value="1"/>
</dbReference>